<proteinExistence type="predicted"/>
<dbReference type="Proteomes" id="UP000681720">
    <property type="component" value="Unassembled WGS sequence"/>
</dbReference>
<gene>
    <name evidence="1" type="ORF">GIL414_LOCUS46397</name>
</gene>
<accession>A0A8S3B0D3</accession>
<sequence length="23" mass="2523">MTVAAAYLGDPWRLPIQLGALYC</sequence>
<comment type="caution">
    <text evidence="1">The sequence shown here is derived from an EMBL/GenBank/DDBJ whole genome shotgun (WGS) entry which is preliminary data.</text>
</comment>
<organism evidence="1 2">
    <name type="scientific">Rotaria magnacalcarata</name>
    <dbReference type="NCBI Taxonomy" id="392030"/>
    <lineage>
        <taxon>Eukaryota</taxon>
        <taxon>Metazoa</taxon>
        <taxon>Spiralia</taxon>
        <taxon>Gnathifera</taxon>
        <taxon>Rotifera</taxon>
        <taxon>Eurotatoria</taxon>
        <taxon>Bdelloidea</taxon>
        <taxon>Philodinida</taxon>
        <taxon>Philodinidae</taxon>
        <taxon>Rotaria</taxon>
    </lineage>
</organism>
<dbReference type="AlphaFoldDB" id="A0A8S3B0D3"/>
<reference evidence="1" key="1">
    <citation type="submission" date="2021-02" db="EMBL/GenBank/DDBJ databases">
        <authorList>
            <person name="Nowell W R."/>
        </authorList>
    </citation>
    <scope>NUCLEOTIDE SEQUENCE</scope>
</reference>
<evidence type="ECO:0000313" key="2">
    <source>
        <dbReference type="Proteomes" id="UP000681720"/>
    </source>
</evidence>
<evidence type="ECO:0000313" key="1">
    <source>
        <dbReference type="EMBL" id="CAF4782341.1"/>
    </source>
</evidence>
<name>A0A8S3B0D3_9BILA</name>
<protein>
    <submittedName>
        <fullName evidence="1">Uncharacterized protein</fullName>
    </submittedName>
</protein>
<feature type="non-terminal residue" evidence="1">
    <location>
        <position position="23"/>
    </location>
</feature>
<dbReference type="EMBL" id="CAJOBJ010145600">
    <property type="protein sequence ID" value="CAF4782341.1"/>
    <property type="molecule type" value="Genomic_DNA"/>
</dbReference>